<feature type="domain" description="Erythromycin biosynthesis protein CIII-like C-terminal" evidence="2">
    <location>
        <begin position="397"/>
        <end position="451"/>
    </location>
</feature>
<dbReference type="SUPFAM" id="SSF53756">
    <property type="entry name" value="UDP-Glycosyltransferase/glycogen phosphorylase"/>
    <property type="match status" value="1"/>
</dbReference>
<dbReference type="EMBL" id="JABWDY010041951">
    <property type="protein sequence ID" value="KAF5177006.1"/>
    <property type="molecule type" value="Genomic_DNA"/>
</dbReference>
<dbReference type="Proteomes" id="UP000554482">
    <property type="component" value="Unassembled WGS sequence"/>
</dbReference>
<dbReference type="InterPro" id="IPR050426">
    <property type="entry name" value="Glycosyltransferase_28"/>
</dbReference>
<dbReference type="OrthoDB" id="5835829at2759"/>
<accession>A0A7J6UWM9</accession>
<evidence type="ECO:0000259" key="2">
    <source>
        <dbReference type="Pfam" id="PF06722"/>
    </source>
</evidence>
<dbReference type="AlphaFoldDB" id="A0A7J6UWM9"/>
<dbReference type="GO" id="GO:0016758">
    <property type="term" value="F:hexosyltransferase activity"/>
    <property type="evidence" value="ECO:0007669"/>
    <property type="project" value="UniProtKB-ARBA"/>
</dbReference>
<keyword evidence="4" id="KW-1185">Reference proteome</keyword>
<protein>
    <submittedName>
        <fullName evidence="3">Udp-sugar-dependent glycosyltransferase</fullName>
    </submittedName>
</protein>
<comment type="caution">
    <text evidence="3">The sequence shown here is derived from an EMBL/GenBank/DDBJ whole genome shotgun (WGS) entry which is preliminary data.</text>
</comment>
<dbReference type="Gene3D" id="3.40.50.2000">
    <property type="entry name" value="Glycogen Phosphorylase B"/>
    <property type="match status" value="2"/>
</dbReference>
<keyword evidence="1 3" id="KW-0808">Transferase</keyword>
<evidence type="ECO:0000313" key="4">
    <source>
        <dbReference type="Proteomes" id="UP000554482"/>
    </source>
</evidence>
<dbReference type="GO" id="GO:0008194">
    <property type="term" value="F:UDP-glycosyltransferase activity"/>
    <property type="evidence" value="ECO:0007669"/>
    <property type="project" value="InterPro"/>
</dbReference>
<dbReference type="InterPro" id="IPR010610">
    <property type="entry name" value="EryCIII-like_C"/>
</dbReference>
<dbReference type="CDD" id="cd03784">
    <property type="entry name" value="GT1_Gtf-like"/>
    <property type="match status" value="1"/>
</dbReference>
<organism evidence="3 4">
    <name type="scientific">Thalictrum thalictroides</name>
    <name type="common">Rue-anemone</name>
    <name type="synonym">Anemone thalictroides</name>
    <dbReference type="NCBI Taxonomy" id="46969"/>
    <lineage>
        <taxon>Eukaryota</taxon>
        <taxon>Viridiplantae</taxon>
        <taxon>Streptophyta</taxon>
        <taxon>Embryophyta</taxon>
        <taxon>Tracheophyta</taxon>
        <taxon>Spermatophyta</taxon>
        <taxon>Magnoliopsida</taxon>
        <taxon>Ranunculales</taxon>
        <taxon>Ranunculaceae</taxon>
        <taxon>Thalictroideae</taxon>
        <taxon>Thalictrum</taxon>
    </lineage>
</organism>
<reference evidence="3 4" key="1">
    <citation type="submission" date="2020-06" db="EMBL/GenBank/DDBJ databases">
        <title>Transcriptomic and genomic resources for Thalictrum thalictroides and T. hernandezii: Facilitating candidate gene discovery in an emerging model plant lineage.</title>
        <authorList>
            <person name="Arias T."/>
            <person name="Riano-Pachon D.M."/>
            <person name="Di Stilio V.S."/>
        </authorList>
    </citation>
    <scope>NUCLEOTIDE SEQUENCE [LARGE SCALE GENOMIC DNA]</scope>
    <source>
        <strain evidence="4">cv. WT478/WT964</strain>
        <tissue evidence="3">Leaves</tissue>
    </source>
</reference>
<evidence type="ECO:0000313" key="3">
    <source>
        <dbReference type="EMBL" id="KAF5177006.1"/>
    </source>
</evidence>
<evidence type="ECO:0000256" key="1">
    <source>
        <dbReference type="ARBA" id="ARBA00022679"/>
    </source>
</evidence>
<dbReference type="InterPro" id="IPR002213">
    <property type="entry name" value="UDP_glucos_trans"/>
</dbReference>
<dbReference type="PANTHER" id="PTHR48050:SF11">
    <property type="entry name" value="GLYCOSYLTRANSFERASE"/>
    <property type="match status" value="1"/>
</dbReference>
<dbReference type="Pfam" id="PF06722">
    <property type="entry name" value="EryCIII-like_C"/>
    <property type="match status" value="1"/>
</dbReference>
<gene>
    <name evidence="3" type="ORF">FRX31_033408</name>
</gene>
<proteinExistence type="predicted"/>
<name>A0A7J6UWM9_THATH</name>
<dbReference type="PANTHER" id="PTHR48050">
    <property type="entry name" value="STEROL 3-BETA-GLUCOSYLTRANSFERASE"/>
    <property type="match status" value="1"/>
</dbReference>
<sequence>MEVEMEVGENSSKKESSRPRAVFMAFGTKGDVLPIAAIATAFACDQLQYHVFFITHSSHQNLIPHLAAKNVSFLPISTPPVVSAHQDHDDNSESAGTSFSTIKKIITKGHRKECVDVMDRIYGDGPSVEADFVVINFFALEGWNLAELFHVRCVVAAPYVVPYSAPSSFERRFKKNIPILYKYLQRVPTHGVCWKDVTHWMWPLFTEDWGSWRSKLHLSPCPFTDPITGLPTTHDWAPSPLLLYGFSKEVVECPGYWPSNVRVCGFWFVRMEWQFSCNECRERSVLFSERYLDLKDELCSTHVELQRFLMGSASNTPIFLGFSSIGSMGFLRNSRAFLRVLEAVMEVTNYRFILFTAGYEPLNSAIHELSRELSCSDRNICCEDGVLLRDKLFCFSGTIPYNWLFQRCAIAVHHGGSGSTAAALHTGLPQVICPFLMDQFYWAERMFWLGVAPEPLKKNVLFPENDDVTDIWKAASALSNAIKSALSPEMQACASEIAARISSEDGVREAVDILKDAMICESEARN</sequence>